<dbReference type="EMBL" id="JBHSZH010000005">
    <property type="protein sequence ID" value="MFC7082118.1"/>
    <property type="molecule type" value="Genomic_DNA"/>
</dbReference>
<sequence>MLFQRDYHSRACRQQVKAVADRYREFRDRSAAVVSVLPESKGKARKFQKKFHLPYALVADAEKTASEQYGQPTRLGGLGARIDLVGRMPETAVLDARGGDLRLHAVHRGDSPSDHPSVDDVLAMVDRALEWESD</sequence>
<comment type="caution">
    <text evidence="2">The sequence shown here is derived from an EMBL/GenBank/DDBJ whole genome shotgun (WGS) entry which is preliminary data.</text>
</comment>
<dbReference type="InterPro" id="IPR000866">
    <property type="entry name" value="AhpC/TSA"/>
</dbReference>
<dbReference type="EC" id="1.11.1.24" evidence="2"/>
<dbReference type="SUPFAM" id="SSF52833">
    <property type="entry name" value="Thioredoxin-like"/>
    <property type="match status" value="1"/>
</dbReference>
<dbReference type="Proteomes" id="UP001596407">
    <property type="component" value="Unassembled WGS sequence"/>
</dbReference>
<evidence type="ECO:0000313" key="2">
    <source>
        <dbReference type="EMBL" id="MFC7082118.1"/>
    </source>
</evidence>
<dbReference type="RefSeq" id="WP_382210257.1">
    <property type="nucleotide sequence ID" value="NZ_JBHSZH010000005.1"/>
</dbReference>
<feature type="domain" description="Alkyl hydroperoxide reductase subunit C/ Thiol specific antioxidant" evidence="1">
    <location>
        <begin position="5"/>
        <end position="98"/>
    </location>
</feature>
<name>A0ABD5WSH4_9EURY</name>
<dbReference type="Pfam" id="PF00578">
    <property type="entry name" value="AhpC-TSA"/>
    <property type="match status" value="1"/>
</dbReference>
<accession>A0ABD5WSH4</accession>
<proteinExistence type="predicted"/>
<evidence type="ECO:0000259" key="1">
    <source>
        <dbReference type="Pfam" id="PF00578"/>
    </source>
</evidence>
<dbReference type="Gene3D" id="3.40.30.10">
    <property type="entry name" value="Glutaredoxin"/>
    <property type="match status" value="1"/>
</dbReference>
<reference evidence="2 3" key="1">
    <citation type="journal article" date="2019" name="Int. J. Syst. Evol. Microbiol.">
        <title>The Global Catalogue of Microorganisms (GCM) 10K type strain sequencing project: providing services to taxonomists for standard genome sequencing and annotation.</title>
        <authorList>
            <consortium name="The Broad Institute Genomics Platform"/>
            <consortium name="The Broad Institute Genome Sequencing Center for Infectious Disease"/>
            <person name="Wu L."/>
            <person name="Ma J."/>
        </authorList>
    </citation>
    <scope>NUCLEOTIDE SEQUENCE [LARGE SCALE GENOMIC DNA]</scope>
    <source>
        <strain evidence="2 3">DT72</strain>
    </source>
</reference>
<dbReference type="InterPro" id="IPR036249">
    <property type="entry name" value="Thioredoxin-like_sf"/>
</dbReference>
<dbReference type="AlphaFoldDB" id="A0ABD5WSH4"/>
<organism evidence="2 3">
    <name type="scientific">Halorussus caseinilyticus</name>
    <dbReference type="NCBI Taxonomy" id="3034025"/>
    <lineage>
        <taxon>Archaea</taxon>
        <taxon>Methanobacteriati</taxon>
        <taxon>Methanobacteriota</taxon>
        <taxon>Stenosarchaea group</taxon>
        <taxon>Halobacteria</taxon>
        <taxon>Halobacteriales</taxon>
        <taxon>Haladaptataceae</taxon>
        <taxon>Halorussus</taxon>
    </lineage>
</organism>
<keyword evidence="2" id="KW-0575">Peroxidase</keyword>
<dbReference type="GO" id="GO:0140824">
    <property type="term" value="F:thioredoxin-dependent peroxiredoxin activity"/>
    <property type="evidence" value="ECO:0007669"/>
    <property type="project" value="UniProtKB-EC"/>
</dbReference>
<keyword evidence="3" id="KW-1185">Reference proteome</keyword>
<gene>
    <name evidence="2" type="ORF">ACFQJ6_20530</name>
</gene>
<keyword evidence="2" id="KW-0560">Oxidoreductase</keyword>
<evidence type="ECO:0000313" key="3">
    <source>
        <dbReference type="Proteomes" id="UP001596407"/>
    </source>
</evidence>
<protein>
    <submittedName>
        <fullName evidence="2">Peroxiredoxin family protein</fullName>
        <ecNumber evidence="2">1.11.1.24</ecNumber>
    </submittedName>
</protein>